<feature type="region of interest" description="Disordered" evidence="1">
    <location>
        <begin position="128"/>
        <end position="202"/>
    </location>
</feature>
<sequence>MDDPEEERKRMREAAMKVIGQKYNNSDSGRMATLSPRWQTLIDDDIVEAYRASFRRTRRFQRQKTSLDTDSIIIPSQRPYSMSDLTLDTRPNLRDTDDNCGSDNLEQKSYVGNYGRLWKEMDRSGKPQYLDSATGGEIDESTTVESSKYQTTSYPDKDKTEKDLPPDTFEMIPYPDYPDEDQDQEAETSLNNQATLPLRRRSYDWKDDDAGVLPREPPPEYKDVVVDPSAIELMTVENGTVDTTQDTEGYECTNLGPLNSLRNKSTPSILSKKNKNKNIVSCNLCNRYSGIIGFC</sequence>
<reference evidence="2 3" key="1">
    <citation type="submission" date="2022-12" db="EMBL/GenBank/DDBJ databases">
        <title>Chromosome-level genome of Tegillarca granosa.</title>
        <authorList>
            <person name="Kim J."/>
        </authorList>
    </citation>
    <scope>NUCLEOTIDE SEQUENCE [LARGE SCALE GENOMIC DNA]</scope>
    <source>
        <strain evidence="2">Teg-2019</strain>
        <tissue evidence="2">Adductor muscle</tissue>
    </source>
</reference>
<evidence type="ECO:0000313" key="2">
    <source>
        <dbReference type="EMBL" id="KAJ8320494.1"/>
    </source>
</evidence>
<feature type="compositionally biased region" description="Polar residues" evidence="1">
    <location>
        <begin position="143"/>
        <end position="154"/>
    </location>
</feature>
<accession>A0ABQ9FTA5</accession>
<comment type="caution">
    <text evidence="2">The sequence shown here is derived from an EMBL/GenBank/DDBJ whole genome shotgun (WGS) entry which is preliminary data.</text>
</comment>
<keyword evidence="3" id="KW-1185">Reference proteome</keyword>
<organism evidence="2 3">
    <name type="scientific">Tegillarca granosa</name>
    <name type="common">Malaysian cockle</name>
    <name type="synonym">Anadara granosa</name>
    <dbReference type="NCBI Taxonomy" id="220873"/>
    <lineage>
        <taxon>Eukaryota</taxon>
        <taxon>Metazoa</taxon>
        <taxon>Spiralia</taxon>
        <taxon>Lophotrochozoa</taxon>
        <taxon>Mollusca</taxon>
        <taxon>Bivalvia</taxon>
        <taxon>Autobranchia</taxon>
        <taxon>Pteriomorphia</taxon>
        <taxon>Arcoida</taxon>
        <taxon>Arcoidea</taxon>
        <taxon>Arcidae</taxon>
        <taxon>Tegillarca</taxon>
    </lineage>
</organism>
<protein>
    <submittedName>
        <fullName evidence="2">Uncharacterized protein</fullName>
    </submittedName>
</protein>
<dbReference type="Proteomes" id="UP001217089">
    <property type="component" value="Unassembled WGS sequence"/>
</dbReference>
<gene>
    <name evidence="2" type="ORF">KUTeg_002081</name>
</gene>
<feature type="compositionally biased region" description="Acidic residues" evidence="1">
    <location>
        <begin position="177"/>
        <end position="186"/>
    </location>
</feature>
<feature type="region of interest" description="Disordered" evidence="1">
    <location>
        <begin position="82"/>
        <end position="106"/>
    </location>
</feature>
<feature type="compositionally biased region" description="Basic and acidic residues" evidence="1">
    <location>
        <begin position="155"/>
        <end position="165"/>
    </location>
</feature>
<evidence type="ECO:0000313" key="3">
    <source>
        <dbReference type="Proteomes" id="UP001217089"/>
    </source>
</evidence>
<dbReference type="EMBL" id="JARBDR010000141">
    <property type="protein sequence ID" value="KAJ8320494.1"/>
    <property type="molecule type" value="Genomic_DNA"/>
</dbReference>
<name>A0ABQ9FTA5_TEGGR</name>
<proteinExistence type="predicted"/>
<evidence type="ECO:0000256" key="1">
    <source>
        <dbReference type="SAM" id="MobiDB-lite"/>
    </source>
</evidence>